<dbReference type="Proteomes" id="UP000182658">
    <property type="component" value="Unassembled WGS sequence"/>
</dbReference>
<reference evidence="2 3" key="1">
    <citation type="submission" date="2016-10" db="EMBL/GenBank/DDBJ databases">
        <title>Draft genome sequence of Coniochaeta ligniaria NRRL30616, a lignocellulolytic fungus for bioabatement of inhibitors in plant biomass hydrolysates.</title>
        <authorList>
            <consortium name="DOE Joint Genome Institute"/>
            <person name="Jimenez D.J."/>
            <person name="Hector R.E."/>
            <person name="Riley R."/>
            <person name="Sun H."/>
            <person name="Grigoriev I.V."/>
            <person name="Van Elsas J.D."/>
            <person name="Nichols N.N."/>
        </authorList>
    </citation>
    <scope>NUCLEOTIDE SEQUENCE [LARGE SCALE GENOMIC DNA]</scope>
    <source>
        <strain evidence="2 3">NRRL 30616</strain>
    </source>
</reference>
<feature type="region of interest" description="Disordered" evidence="1">
    <location>
        <begin position="21"/>
        <end position="95"/>
    </location>
</feature>
<evidence type="ECO:0000313" key="3">
    <source>
        <dbReference type="Proteomes" id="UP000182658"/>
    </source>
</evidence>
<dbReference type="EMBL" id="KV875094">
    <property type="protein sequence ID" value="OIW34142.1"/>
    <property type="molecule type" value="Genomic_DNA"/>
</dbReference>
<protein>
    <submittedName>
        <fullName evidence="2">Uncharacterized protein</fullName>
    </submittedName>
</protein>
<feature type="compositionally biased region" description="Polar residues" evidence="1">
    <location>
        <begin position="58"/>
        <end position="86"/>
    </location>
</feature>
<dbReference type="InParanoid" id="A0A1J7J2Y9"/>
<feature type="compositionally biased region" description="Polar residues" evidence="1">
    <location>
        <begin position="26"/>
        <end position="38"/>
    </location>
</feature>
<dbReference type="AlphaFoldDB" id="A0A1J7J2Y9"/>
<organism evidence="2 3">
    <name type="scientific">Coniochaeta ligniaria NRRL 30616</name>
    <dbReference type="NCBI Taxonomy" id="1408157"/>
    <lineage>
        <taxon>Eukaryota</taxon>
        <taxon>Fungi</taxon>
        <taxon>Dikarya</taxon>
        <taxon>Ascomycota</taxon>
        <taxon>Pezizomycotina</taxon>
        <taxon>Sordariomycetes</taxon>
        <taxon>Sordariomycetidae</taxon>
        <taxon>Coniochaetales</taxon>
        <taxon>Coniochaetaceae</taxon>
        <taxon>Coniochaeta</taxon>
    </lineage>
</organism>
<accession>A0A1J7J2Y9</accession>
<gene>
    <name evidence="2" type="ORF">CONLIGDRAFT_212493</name>
</gene>
<evidence type="ECO:0000313" key="2">
    <source>
        <dbReference type="EMBL" id="OIW34142.1"/>
    </source>
</evidence>
<keyword evidence="3" id="KW-1185">Reference proteome</keyword>
<feature type="compositionally biased region" description="Basic and acidic residues" evidence="1">
    <location>
        <begin position="40"/>
        <end position="53"/>
    </location>
</feature>
<proteinExistence type="predicted"/>
<evidence type="ECO:0000256" key="1">
    <source>
        <dbReference type="SAM" id="MobiDB-lite"/>
    </source>
</evidence>
<name>A0A1J7J2Y9_9PEZI</name>
<sequence>MSIASPCVATTTSTRHLAKVRPDTEGTYTPETQTQTQHDVWGKRHTDATKDGRIAVAGSTTDRSASLPTVTTHPGPKRTQTTSSGGEIQKHRVAG</sequence>